<reference evidence="1 2" key="1">
    <citation type="submission" date="2014-05" db="EMBL/GenBank/DDBJ databases">
        <authorList>
            <person name="Aslett A.Martin."/>
            <person name="De Silva Nishadi"/>
        </authorList>
    </citation>
    <scope>NUCLEOTIDE SEQUENCE [LARGE SCALE GENOMIC DNA]</scope>
</reference>
<organism evidence="1 2">
    <name type="scientific">Staphylococcus schweitzeri</name>
    <dbReference type="NCBI Taxonomy" id="1654388"/>
    <lineage>
        <taxon>Bacteria</taxon>
        <taxon>Bacillati</taxon>
        <taxon>Bacillota</taxon>
        <taxon>Bacilli</taxon>
        <taxon>Bacillales</taxon>
        <taxon>Staphylococcaceae</taxon>
        <taxon>Staphylococcus</taxon>
    </lineage>
</organism>
<protein>
    <recommendedName>
        <fullName evidence="3">Phage protein</fullName>
    </recommendedName>
</protein>
<sequence length="399" mass="47374">MIFKEMVDIFEDYIFPFFYSYKILDDEHIYITNYADFDEEQRIRYFMNAKLTKSKYDKFIKGKIEIRDVFQYSETFFTKGSPEELVELEPLKLNLPPQNILPDEGLYLVVDEDGEFDFIDYKEFEKEISESQDQQSHYISEAIYDNEKKAIEDSKNNGLIFTFSEDNKILELGAIGEIMSLISSLFNHISYKKLDLNVYRPFEGSFGISLDIVNENLDLEDERVQTVNKFMTMFNFVNSKKNDEFFDEFKKIYSKKEKQEFLKILDILSSNRLDMRSVYFENNNNNIYRKFSNLSHDEIQKFINKNVKDDIYKEKIELEGAKIYKIDVKNNTFGLTHNELLFTGKIGETIKKNKDMSFTVPSIKNVKLVKIRIKNEFTQKEKIDYILTSIDKHVPNKNN</sequence>
<gene>
    <name evidence="1" type="ORF">ERS140147_02675</name>
</gene>
<accession>A0A077UM17</accession>
<name>A0A077UM17_9STAP</name>
<dbReference type="EMBL" id="CCEH01000045">
    <property type="protein sequence ID" value="CDR29456.1"/>
    <property type="molecule type" value="Genomic_DNA"/>
</dbReference>
<proteinExistence type="predicted"/>
<evidence type="ECO:0000313" key="1">
    <source>
        <dbReference type="EMBL" id="CDR29456.1"/>
    </source>
</evidence>
<evidence type="ECO:0008006" key="3">
    <source>
        <dbReference type="Google" id="ProtNLM"/>
    </source>
</evidence>
<evidence type="ECO:0000313" key="2">
    <source>
        <dbReference type="Proteomes" id="UP000044616"/>
    </source>
</evidence>
<dbReference type="AlphaFoldDB" id="A0A077UM17"/>
<dbReference type="Proteomes" id="UP000044616">
    <property type="component" value="Unassembled WGS sequence"/>
</dbReference>